<evidence type="ECO:0000256" key="10">
    <source>
        <dbReference type="ARBA" id="ARBA00022801"/>
    </source>
</evidence>
<protein>
    <recommendedName>
        <fullName evidence="5">DNA repair protein RAD50</fullName>
    </recommendedName>
</protein>
<keyword evidence="9" id="KW-0227">DNA damage</keyword>
<keyword evidence="8" id="KW-0547">Nucleotide-binding</keyword>
<comment type="similarity">
    <text evidence="4">Belongs to the SMC family. RAD50 subfamily.</text>
</comment>
<dbReference type="PROSITE" id="PS51131">
    <property type="entry name" value="ZN_HOOK"/>
    <property type="match status" value="1"/>
</dbReference>
<evidence type="ECO:0000313" key="22">
    <source>
        <dbReference type="EMBL" id="CAI4049445.1"/>
    </source>
</evidence>
<dbReference type="GO" id="GO:0043047">
    <property type="term" value="F:single-stranded telomeric DNA binding"/>
    <property type="evidence" value="ECO:0007669"/>
    <property type="project" value="TreeGrafter"/>
</dbReference>
<evidence type="ECO:0000256" key="20">
    <source>
        <dbReference type="SAM" id="Coils"/>
    </source>
</evidence>
<dbReference type="GO" id="GO:0000725">
    <property type="term" value="P:recombinational repair"/>
    <property type="evidence" value="ECO:0007669"/>
    <property type="project" value="UniProtKB-ARBA"/>
</dbReference>
<dbReference type="InterPro" id="IPR013134">
    <property type="entry name" value="Zn_hook_RAD50"/>
</dbReference>
<feature type="coiled-coil region" evidence="20">
    <location>
        <begin position="903"/>
        <end position="947"/>
    </location>
</feature>
<dbReference type="InterPro" id="IPR004584">
    <property type="entry name" value="Rad50_eukaryotes"/>
</dbReference>
<dbReference type="GO" id="GO:0070192">
    <property type="term" value="P:chromosome organization involved in meiotic cell cycle"/>
    <property type="evidence" value="ECO:0007669"/>
    <property type="project" value="TreeGrafter"/>
</dbReference>
<proteinExistence type="inferred from homology"/>
<evidence type="ECO:0000256" key="19">
    <source>
        <dbReference type="PROSITE-ProRule" id="PRU00471"/>
    </source>
</evidence>
<dbReference type="InterPro" id="IPR027417">
    <property type="entry name" value="P-loop_NTPase"/>
</dbReference>
<accession>A0AA35NL86</accession>
<dbReference type="SUPFAM" id="SSF52540">
    <property type="entry name" value="P-loop containing nucleoside triphosphate hydrolases"/>
    <property type="match status" value="1"/>
</dbReference>
<feature type="domain" description="Zinc-hook" evidence="21">
    <location>
        <begin position="644"/>
        <end position="745"/>
    </location>
</feature>
<dbReference type="PANTHER" id="PTHR18867:SF12">
    <property type="entry name" value="DNA REPAIR PROTEIN RAD50"/>
    <property type="match status" value="1"/>
</dbReference>
<evidence type="ECO:0000256" key="8">
    <source>
        <dbReference type="ARBA" id="ARBA00022741"/>
    </source>
</evidence>
<dbReference type="PANTHER" id="PTHR18867">
    <property type="entry name" value="RAD50"/>
    <property type="match status" value="1"/>
</dbReference>
<comment type="subcellular location">
    <subcellularLocation>
        <location evidence="3">Chromosome</location>
    </subcellularLocation>
    <subcellularLocation>
        <location evidence="2">Nucleus</location>
    </subcellularLocation>
</comment>
<feature type="binding site" evidence="19">
    <location>
        <position position="694"/>
    </location>
    <ligand>
        <name>Zn(2+)</name>
        <dbReference type="ChEBI" id="CHEBI:29105"/>
    </ligand>
</feature>
<dbReference type="Gene3D" id="3.40.50.300">
    <property type="entry name" value="P-loop containing nucleotide triphosphate hydrolases"/>
    <property type="match status" value="2"/>
</dbReference>
<reference evidence="22" key="1">
    <citation type="submission" date="2022-10" db="EMBL/GenBank/DDBJ databases">
        <authorList>
            <person name="Byrne P K."/>
        </authorList>
    </citation>
    <scope>NUCLEOTIDE SEQUENCE</scope>
    <source>
        <strain evidence="22">IFO1802</strain>
    </source>
</reference>
<dbReference type="RefSeq" id="XP_056084565.1">
    <property type="nucleotide sequence ID" value="XM_056230669.1"/>
</dbReference>
<dbReference type="Proteomes" id="UP001162087">
    <property type="component" value="Chromosome 14"/>
</dbReference>
<evidence type="ECO:0000256" key="11">
    <source>
        <dbReference type="ARBA" id="ARBA00022833"/>
    </source>
</evidence>
<keyword evidence="14 20" id="KW-0175">Coiled coil</keyword>
<dbReference type="Pfam" id="PF13476">
    <property type="entry name" value="AAA_23"/>
    <property type="match status" value="1"/>
</dbReference>
<dbReference type="GO" id="GO:0051880">
    <property type="term" value="F:G-quadruplex DNA binding"/>
    <property type="evidence" value="ECO:0007669"/>
    <property type="project" value="TreeGrafter"/>
</dbReference>
<evidence type="ECO:0000256" key="17">
    <source>
        <dbReference type="ARBA" id="ARBA00023254"/>
    </source>
</evidence>
<feature type="binding site" evidence="19">
    <location>
        <position position="691"/>
    </location>
    <ligand>
        <name>Zn(2+)</name>
        <dbReference type="ChEBI" id="CHEBI:29105"/>
    </ligand>
</feature>
<evidence type="ECO:0000256" key="2">
    <source>
        <dbReference type="ARBA" id="ARBA00004123"/>
    </source>
</evidence>
<evidence type="ECO:0000313" key="23">
    <source>
        <dbReference type="Proteomes" id="UP001162087"/>
    </source>
</evidence>
<dbReference type="GO" id="GO:0016887">
    <property type="term" value="F:ATP hydrolysis activity"/>
    <property type="evidence" value="ECO:0007669"/>
    <property type="project" value="InterPro"/>
</dbReference>
<feature type="coiled-coil region" evidence="20">
    <location>
        <begin position="747"/>
        <end position="781"/>
    </location>
</feature>
<keyword evidence="17" id="KW-0469">Meiosis</keyword>
<dbReference type="NCBIfam" id="TIGR00606">
    <property type="entry name" value="rad50"/>
    <property type="match status" value="1"/>
</dbReference>
<evidence type="ECO:0000256" key="12">
    <source>
        <dbReference type="ARBA" id="ARBA00022840"/>
    </source>
</evidence>
<name>A0AA35NL86_SACK1</name>
<evidence type="ECO:0000256" key="1">
    <source>
        <dbReference type="ARBA" id="ARBA00001947"/>
    </source>
</evidence>
<feature type="coiled-coil region" evidence="20">
    <location>
        <begin position="995"/>
        <end position="1109"/>
    </location>
</feature>
<dbReference type="InterPro" id="IPR038729">
    <property type="entry name" value="Rad50/SbcC_AAA"/>
</dbReference>
<dbReference type="FunFam" id="3.40.50.300:FF:000593">
    <property type="entry name" value="DNA repair protein RAD50"/>
    <property type="match status" value="1"/>
</dbReference>
<organism evidence="22 23">
    <name type="scientific">Saccharomyces kudriavzevii (strain ATCC MYA-4449 / AS 2.2408 / CBS 8840 / NBRC 1802 / NCYC 2889)</name>
    <name type="common">Yeast</name>
    <dbReference type="NCBI Taxonomy" id="226230"/>
    <lineage>
        <taxon>Eukaryota</taxon>
        <taxon>Fungi</taxon>
        <taxon>Dikarya</taxon>
        <taxon>Ascomycota</taxon>
        <taxon>Saccharomycotina</taxon>
        <taxon>Saccharomycetes</taxon>
        <taxon>Saccharomycetales</taxon>
        <taxon>Saccharomycetaceae</taxon>
        <taxon>Saccharomyces</taxon>
    </lineage>
</organism>
<feature type="coiled-coil region" evidence="20">
    <location>
        <begin position="463"/>
        <end position="527"/>
    </location>
</feature>
<keyword evidence="11 19" id="KW-0862">Zinc</keyword>
<evidence type="ECO:0000256" key="14">
    <source>
        <dbReference type="ARBA" id="ARBA00023054"/>
    </source>
</evidence>
<dbReference type="GO" id="GO:0000722">
    <property type="term" value="P:telomere maintenance via recombination"/>
    <property type="evidence" value="ECO:0007669"/>
    <property type="project" value="UniProtKB-ARBA"/>
</dbReference>
<evidence type="ECO:0000256" key="4">
    <source>
        <dbReference type="ARBA" id="ARBA00009439"/>
    </source>
</evidence>
<evidence type="ECO:0000256" key="15">
    <source>
        <dbReference type="ARBA" id="ARBA00023204"/>
    </source>
</evidence>
<evidence type="ECO:0000259" key="21">
    <source>
        <dbReference type="PROSITE" id="PS51131"/>
    </source>
</evidence>
<evidence type="ECO:0000256" key="6">
    <source>
        <dbReference type="ARBA" id="ARBA00022454"/>
    </source>
</evidence>
<gene>
    <name evidence="22" type="primary">SKDI14G0810</name>
    <name evidence="22" type="ORF">SKDI_14G0810</name>
</gene>
<comment type="cofactor">
    <cofactor evidence="1">
        <name>Zn(2+)</name>
        <dbReference type="ChEBI" id="CHEBI:29105"/>
    </cofactor>
</comment>
<dbReference type="GO" id="GO:0007004">
    <property type="term" value="P:telomere maintenance via telomerase"/>
    <property type="evidence" value="ECO:0007669"/>
    <property type="project" value="TreeGrafter"/>
</dbReference>
<evidence type="ECO:0000256" key="18">
    <source>
        <dbReference type="ARBA" id="ARBA00049360"/>
    </source>
</evidence>
<keyword evidence="6" id="KW-0158">Chromosome</keyword>
<dbReference type="GO" id="GO:0000794">
    <property type="term" value="C:condensed nuclear chromosome"/>
    <property type="evidence" value="ECO:0007669"/>
    <property type="project" value="TreeGrafter"/>
</dbReference>
<dbReference type="GO" id="GO:0003691">
    <property type="term" value="F:double-stranded telomeric DNA binding"/>
    <property type="evidence" value="ECO:0007669"/>
    <property type="project" value="TreeGrafter"/>
</dbReference>
<dbReference type="EMBL" id="OX365909">
    <property type="protein sequence ID" value="CAI4049445.1"/>
    <property type="molecule type" value="Genomic_DNA"/>
</dbReference>
<keyword evidence="23" id="KW-1185">Reference proteome</keyword>
<dbReference type="Pfam" id="PF13558">
    <property type="entry name" value="SbcC_Walker_B"/>
    <property type="match status" value="1"/>
</dbReference>
<evidence type="ECO:0000256" key="13">
    <source>
        <dbReference type="ARBA" id="ARBA00022842"/>
    </source>
</evidence>
<dbReference type="GO" id="GO:0007127">
    <property type="term" value="P:meiosis I"/>
    <property type="evidence" value="ECO:0007669"/>
    <property type="project" value="UniProtKB-ARBA"/>
</dbReference>
<evidence type="ECO:0000256" key="7">
    <source>
        <dbReference type="ARBA" id="ARBA00022723"/>
    </source>
</evidence>
<dbReference type="FunFam" id="3.40.50.300:FF:001195">
    <property type="entry name" value="DNA repair protein rad50"/>
    <property type="match status" value="1"/>
</dbReference>
<dbReference type="GeneID" id="80926570"/>
<keyword evidence="12" id="KW-0067">ATP-binding</keyword>
<evidence type="ECO:0000256" key="9">
    <source>
        <dbReference type="ARBA" id="ARBA00022763"/>
    </source>
</evidence>
<evidence type="ECO:0000256" key="5">
    <source>
        <dbReference type="ARBA" id="ARBA00017893"/>
    </source>
</evidence>
<keyword evidence="10" id="KW-0378">Hydrolase</keyword>
<evidence type="ECO:0000256" key="16">
    <source>
        <dbReference type="ARBA" id="ARBA00023242"/>
    </source>
</evidence>
<dbReference type="GO" id="GO:0046872">
    <property type="term" value="F:metal ion binding"/>
    <property type="evidence" value="ECO:0007669"/>
    <property type="project" value="UniProtKB-UniRule"/>
</dbReference>
<comment type="catalytic activity">
    <reaction evidence="18">
        <text>ATP + H2O = ADP + phosphate + H(+)</text>
        <dbReference type="Rhea" id="RHEA:13065"/>
        <dbReference type="ChEBI" id="CHEBI:15377"/>
        <dbReference type="ChEBI" id="CHEBI:15378"/>
        <dbReference type="ChEBI" id="CHEBI:30616"/>
        <dbReference type="ChEBI" id="CHEBI:43474"/>
        <dbReference type="ChEBI" id="CHEBI:456216"/>
    </reaction>
</comment>
<keyword evidence="15" id="KW-0234">DNA repair</keyword>
<keyword evidence="16" id="KW-0539">Nucleus</keyword>
<keyword evidence="7 19" id="KW-0479">Metal-binding</keyword>
<dbReference type="GO" id="GO:0006303">
    <property type="term" value="P:double-strand break repair via nonhomologous end joining"/>
    <property type="evidence" value="ECO:0007669"/>
    <property type="project" value="UniProtKB-ARBA"/>
</dbReference>
<dbReference type="GO" id="GO:0030870">
    <property type="term" value="C:Mre11 complex"/>
    <property type="evidence" value="ECO:0007669"/>
    <property type="project" value="InterPro"/>
</dbReference>
<sequence>MSAIYKLSIQGIRSFDSNDRETIEFGKPLTLIVGMNGSGKTTIIECLKYATTGDLPPNSKGGVFIHDPKITGEKDVRAQVKLAFTSANGLNMIVTRNIQLLMKKTTTTFKTLEGQLVAINSSGDRSTLSTRSLELDAQVPLYLGVPKAILEYVIFCHQEDSLWPLSEPSNLKKKFDEIFQAMKFTKALDNLKSIKKDMSVDIKLLKQSVEHLKLDKDRSKAMKLNIHQLQTKIDQYHKEVSQIEFQLSEITGQSDKLFKSNQDFQKILSKVENLKNAKISISDQVKRLSNSIDIIDLSKPDLQNLLDNFSKVLMDKNNQLKDLEASTSNLKDRQSSLQNRSNSLIRRQGELEAGKETYEKNLNHLSSLKEAFQHRFQDLSDIKNNDMAQINHKMSQFKAFISHDLTNTAKKFEEEIQLKETSLSELVKSITVDSQNLEYNKKDRTKLICDTEELAEKIRSFKNSFTEDDLKNELENLKTYKEKLQTWENENIIPKLNQQIEEKNNEMIILENQIEKFQDRIMKTNQQADLYAKLGLIKKSVGAKSDELQKIIQTLLNNSKIRQIFPIMQDFKQDFQGSDLEMDFQKLFINMQKNIAINNKEMHEIDRKYTNALYNFNTIEKDLQENQQSKQKVTQLLNENLPEDCTIDEYSDVLEESELSYKTALENLKMHQTTLEFNRKALEIAERDSCCYLCSRKFENDSFKSKLLQELKIKTDANFEKSLKDTVQNEKEYLDSLRLLDKHIISLSSINEKINNSREHLEKANEETKSSKLKLYELETKSTTLRNDKEFAESDIRPLIERFTYVEKEIKDLENNSKSISDELSIYSTSGDGIQTVDELRDQQRKMNDSLRQLRKHILGIQMEKDEKVKESSRIISLTKEKELKVSEIESSLTQKQNIDNSIKSKEVNIKDIDSRVEALESRIVSLQNKRDESKNVLDQLKNERDLQISSKQKNVADVNRLIDRYQTIYKEVIDFESKGFNELQTTVKELGSNKVQMQELKEQLDVKMNEVNEEKRKLADSNNEEKNLRQNLELIGLKSQFQNIESEINRLDVQNAEAERDKYQEESLRLRTNFEKLSSENAGKLGEMKQLQNQIDSLTHQLRTDYKDIEKNYHKEWVELQTRSFVTDDIDVYSKALDSAIMKYHGLKMQDINRIIDELWKRTYSGTDIDTIKIRSDEVSSTVKGKSYNYRVVMYKQDVELDMRGRCSAGQKVLASIIIRLALSETFGANCGVIALDEPTTNLDEENIESLAKSLHNIINMRKHQKNFQLIVITHDEKFLSHMNAAAFTDHFFKVKRDDRQKSQIEWVDINRVTY</sequence>
<feature type="coiled-coil region" evidence="20">
    <location>
        <begin position="271"/>
        <end position="340"/>
    </location>
</feature>
<evidence type="ECO:0000256" key="3">
    <source>
        <dbReference type="ARBA" id="ARBA00004286"/>
    </source>
</evidence>
<keyword evidence="13" id="KW-0460">Magnesium</keyword>
<feature type="coiled-coil region" evidence="20">
    <location>
        <begin position="219"/>
        <end position="246"/>
    </location>
</feature>
<dbReference type="GO" id="GO:0005524">
    <property type="term" value="F:ATP binding"/>
    <property type="evidence" value="ECO:0007669"/>
    <property type="project" value="UniProtKB-KW"/>
</dbReference>
<dbReference type="Pfam" id="PF04423">
    <property type="entry name" value="Rad50_zn_hook"/>
    <property type="match status" value="1"/>
</dbReference>